<sequence length="32" mass="3522">MKDWLIYALFGISILAGIGSLVGHPAQLFGWF</sequence>
<proteinExistence type="predicted"/>
<keyword evidence="2" id="KW-1185">Reference proteome</keyword>
<organism evidence="1 2">
    <name type="scientific">Pseudorhizobium tarimense</name>
    <dbReference type="NCBI Taxonomy" id="1079109"/>
    <lineage>
        <taxon>Bacteria</taxon>
        <taxon>Pseudomonadati</taxon>
        <taxon>Pseudomonadota</taxon>
        <taxon>Alphaproteobacteria</taxon>
        <taxon>Hyphomicrobiales</taxon>
        <taxon>Rhizobiaceae</taxon>
        <taxon>Rhizobium/Agrobacterium group</taxon>
        <taxon>Pseudorhizobium</taxon>
    </lineage>
</organism>
<reference evidence="1 2" key="1">
    <citation type="submission" date="2024-06" db="EMBL/GenBank/DDBJ databases">
        <title>Genomic Encyclopedia of Type Strains, Phase IV (KMG-IV): sequencing the most valuable type-strain genomes for metagenomic binning, comparative biology and taxonomic classification.</title>
        <authorList>
            <person name="Goeker M."/>
        </authorList>
    </citation>
    <scope>NUCLEOTIDE SEQUENCE [LARGE SCALE GENOMIC DNA]</scope>
    <source>
        <strain evidence="1 2">DSM 105042</strain>
    </source>
</reference>
<dbReference type="Proteomes" id="UP001549031">
    <property type="component" value="Unassembled WGS sequence"/>
</dbReference>
<evidence type="ECO:0000313" key="2">
    <source>
        <dbReference type="Proteomes" id="UP001549031"/>
    </source>
</evidence>
<dbReference type="EMBL" id="JBEPLJ010000002">
    <property type="protein sequence ID" value="MET3584544.1"/>
    <property type="molecule type" value="Genomic_DNA"/>
</dbReference>
<gene>
    <name evidence="1" type="ORF">ABID21_000639</name>
</gene>
<accession>A0ABV2H253</accession>
<name>A0ABV2H253_9HYPH</name>
<evidence type="ECO:0000313" key="1">
    <source>
        <dbReference type="EMBL" id="MET3584544.1"/>
    </source>
</evidence>
<protein>
    <submittedName>
        <fullName evidence="1">Uncharacterized protein</fullName>
    </submittedName>
</protein>
<comment type="caution">
    <text evidence="1">The sequence shown here is derived from an EMBL/GenBank/DDBJ whole genome shotgun (WGS) entry which is preliminary data.</text>
</comment>